<dbReference type="EMBL" id="BQFW01000004">
    <property type="protein sequence ID" value="GJJ70688.1"/>
    <property type="molecule type" value="Genomic_DNA"/>
</dbReference>
<comment type="caution">
    <text evidence="2">The sequence shown here is derived from an EMBL/GenBank/DDBJ whole genome shotgun (WGS) entry which is preliminary data.</text>
</comment>
<gene>
    <name evidence="2" type="ORF">EMPS_03038</name>
</gene>
<evidence type="ECO:0000313" key="2">
    <source>
        <dbReference type="EMBL" id="GJJ70688.1"/>
    </source>
</evidence>
<organism evidence="2 3">
    <name type="scientific">Entomortierella parvispora</name>
    <dbReference type="NCBI Taxonomy" id="205924"/>
    <lineage>
        <taxon>Eukaryota</taxon>
        <taxon>Fungi</taxon>
        <taxon>Fungi incertae sedis</taxon>
        <taxon>Mucoromycota</taxon>
        <taxon>Mortierellomycotina</taxon>
        <taxon>Mortierellomycetes</taxon>
        <taxon>Mortierellales</taxon>
        <taxon>Mortierellaceae</taxon>
        <taxon>Entomortierella</taxon>
    </lineage>
</organism>
<feature type="region of interest" description="Disordered" evidence="1">
    <location>
        <begin position="848"/>
        <end position="887"/>
    </location>
</feature>
<reference evidence="2" key="1">
    <citation type="submission" date="2021-11" db="EMBL/GenBank/DDBJ databases">
        <authorList>
            <person name="Herlambang A."/>
            <person name="Guo Y."/>
            <person name="Takashima Y."/>
            <person name="Nishizawa T."/>
        </authorList>
    </citation>
    <scope>NUCLEOTIDE SEQUENCE</scope>
    <source>
        <strain evidence="2">E1425</strain>
    </source>
</reference>
<keyword evidence="3" id="KW-1185">Reference proteome</keyword>
<feature type="region of interest" description="Disordered" evidence="1">
    <location>
        <begin position="251"/>
        <end position="316"/>
    </location>
</feature>
<feature type="compositionally biased region" description="Polar residues" evidence="1">
    <location>
        <begin position="290"/>
        <end position="315"/>
    </location>
</feature>
<feature type="compositionally biased region" description="Low complexity" evidence="1">
    <location>
        <begin position="874"/>
        <end position="887"/>
    </location>
</feature>
<evidence type="ECO:0000313" key="3">
    <source>
        <dbReference type="Proteomes" id="UP000827284"/>
    </source>
</evidence>
<evidence type="ECO:0000256" key="1">
    <source>
        <dbReference type="SAM" id="MobiDB-lite"/>
    </source>
</evidence>
<dbReference type="AlphaFoldDB" id="A0A9P3LU55"/>
<dbReference type="OrthoDB" id="2428204at2759"/>
<reference evidence="2" key="2">
    <citation type="journal article" date="2022" name="Microbiol. Resour. Announc.">
        <title>Whole-Genome Sequence of Entomortierella parvispora E1425, a Mucoromycotan Fungus Associated with Burkholderiaceae-Related Endosymbiotic Bacteria.</title>
        <authorList>
            <person name="Herlambang A."/>
            <person name="Guo Y."/>
            <person name="Takashima Y."/>
            <person name="Narisawa K."/>
            <person name="Ohta H."/>
            <person name="Nishizawa T."/>
        </authorList>
    </citation>
    <scope>NUCLEOTIDE SEQUENCE</scope>
    <source>
        <strain evidence="2">E1425</strain>
    </source>
</reference>
<proteinExistence type="predicted"/>
<accession>A0A9P3LU55</accession>
<evidence type="ECO:0008006" key="4">
    <source>
        <dbReference type="Google" id="ProtNLM"/>
    </source>
</evidence>
<dbReference type="Proteomes" id="UP000827284">
    <property type="component" value="Unassembled WGS sequence"/>
</dbReference>
<sequence>MPGRPMKCEIKVTYREDSRKLDRTFEFLSETTCRQAVEQVCSAFALHSDWTMAMYSRKHGGWIHDDTRLVDIEFKGQSVPQKTLELRKKTSSFFEVSPCTYLEQSKVGSIRNPVDSTSPTPNANQGWCISTVCIYKTSLRDSGILRGPSSPIDHHRLFNFFRSSDDHPQHQMLVSKFQNGSIYLSVIILNSDGKILLSPAGLPPTIMVSTVDRGNYYNFDTESADFAWMFKTTLDWSSEKVEMAPSTSMSLLQTLSSSPPSSSSSSARQRRYSSDAASLLSQMEMKPFTPSDTKPSTTLSPQASTRKSLSINRAGSPNLLIPNRNALTSSISSVSMDRASVLSDTSGNTGTPLASSTVTPSLAAGRQSFQYKDRQNDYRRENSLRQEYVAAVERLQRRLGIAPIDLLHNRVMDLPQVGAKCIMAIQYVKDNQRDQIAQELLHMGSFRWRHVESVSNSIYTRKEPIWSELVSYYDSVRVSRPTSGLYIGLYYTESTMAGLQILVPRNRRTFMPLVKVREDANLSKEEWTWMQSTTNMDLNQLAKNCAVPKEDPLHHLKVEFAHSTAKLSRLTQLKWNPSDIYTVDTMKVVVQDEDVEAEDGSTETANSGHGWGQGLAAMSQDPIWKEFLNTDDGSLRQQPGVQDSNQGSKGRRMNSLRVIMFIKPTRHATQPQEHFNRQLFELCPFNLFDALHHSVFNASMYHQLRKTMLQVTNDIGDLELEIEMDIEEDLQRSRRCSVGSGHHYNDSMDNNRMIGSLLIDKLGIKGEPEINGPGSFRQQGQDPRHRSSFIGDIAIHGLGSASGSNRRRDSSASTHSLLEAIERSTTTAPSVSSVLSLASTLSSLSNETYATVPPIPDSHERRSDVGLSDQAPMGSSFSTRSFSTSSSGSSSSSFAAEWSQANMTLAKPMALLAYEQEQLSNAFTERSRSRSGPRLCLDDFETTPVFSRSSSSNNLLCLEVNDNHPSVVAGPSPIPPQAAPILPPVLPLQRHKSVNLRVENLPPLSPPPNAARHRRSHSHIQGFEWGSNGSNSISGGGNGLPLSSPPPPASSAQERSRATSHSSAGSISHPSCHPLSSSYRGSRHLSASSRASSPFAPSQPCHHHQSAAQQMACSCQQQQLQRLQHPCSPELERLSQQQQAFQEQWRLISWTRQLNEWDHARMLRTQEDLFGSSLNFGVNVTSGTNIPSSPLVIPATPVSETTPNTIVPSTAPTSSN</sequence>
<feature type="compositionally biased region" description="Low complexity" evidence="1">
    <location>
        <begin position="1059"/>
        <end position="1071"/>
    </location>
</feature>
<feature type="compositionally biased region" description="Low complexity" evidence="1">
    <location>
        <begin position="1084"/>
        <end position="1103"/>
    </location>
</feature>
<feature type="region of interest" description="Disordered" evidence="1">
    <location>
        <begin position="998"/>
        <end position="1103"/>
    </location>
</feature>
<feature type="compositionally biased region" description="Low complexity" evidence="1">
    <location>
        <begin position="251"/>
        <end position="267"/>
    </location>
</feature>
<name>A0A9P3LU55_9FUNG</name>
<protein>
    <recommendedName>
        <fullName evidence="4">Ras-associating domain-containing protein</fullName>
    </recommendedName>
</protein>